<dbReference type="InterPro" id="IPR011989">
    <property type="entry name" value="ARM-like"/>
</dbReference>
<dbReference type="SMART" id="SM00185">
    <property type="entry name" value="ARM"/>
    <property type="match status" value="1"/>
</dbReference>
<evidence type="ECO:0000256" key="4">
    <source>
        <dbReference type="ARBA" id="ARBA00022490"/>
    </source>
</evidence>
<evidence type="ECO:0000256" key="2">
    <source>
        <dbReference type="ARBA" id="ARBA00004240"/>
    </source>
</evidence>
<comment type="caution">
    <text evidence="8">The sequence shown here is derived from an EMBL/GenBank/DDBJ whole genome shotgun (WGS) entry which is preliminary data.</text>
</comment>
<sequence>MFALQNFMEAPPFFLSDTETSEKIQGSGILELFANLLTPQSSCTAKAANIIAEVAKNEFMRIPCVDAGLISPLVQLLNSQDQDVLLQTGRALGNICYDSRKC</sequence>
<gene>
    <name evidence="8" type="ORF">U0070_010196</name>
</gene>
<keyword evidence="5" id="KW-0256">Endoplasmic reticulum</keyword>
<name>A0AAW0I9F3_MYOGA</name>
<dbReference type="GO" id="GO:0005739">
    <property type="term" value="C:mitochondrion"/>
    <property type="evidence" value="ECO:0007669"/>
    <property type="project" value="UniProtKB-SubCell"/>
</dbReference>
<reference evidence="8 9" key="1">
    <citation type="journal article" date="2023" name="bioRxiv">
        <title>Conserved and derived expression patterns and positive selection on dental genes reveal complex evolutionary context of ever-growing rodent molars.</title>
        <authorList>
            <person name="Calamari Z.T."/>
            <person name="Song A."/>
            <person name="Cohen E."/>
            <person name="Akter M."/>
            <person name="Roy R.D."/>
            <person name="Hallikas O."/>
            <person name="Christensen M.M."/>
            <person name="Li P."/>
            <person name="Marangoni P."/>
            <person name="Jernvall J."/>
            <person name="Klein O.D."/>
        </authorList>
    </citation>
    <scope>NUCLEOTIDE SEQUENCE [LARGE SCALE GENOMIC DNA]</scope>
    <source>
        <strain evidence="8">V071</strain>
    </source>
</reference>
<comment type="subcellular location">
    <subcellularLocation>
        <location evidence="3">Cytoplasm</location>
        <location evidence="3">Cytosol</location>
    </subcellularLocation>
    <subcellularLocation>
        <location evidence="2">Endoplasmic reticulum</location>
    </subcellularLocation>
    <subcellularLocation>
        <location evidence="1">Mitochondrion</location>
    </subcellularLocation>
</comment>
<feature type="repeat" description="ARM" evidence="7">
    <location>
        <begin position="68"/>
        <end position="95"/>
    </location>
</feature>
<dbReference type="SUPFAM" id="SSF48371">
    <property type="entry name" value="ARM repeat"/>
    <property type="match status" value="1"/>
</dbReference>
<dbReference type="InterPro" id="IPR000225">
    <property type="entry name" value="Armadillo"/>
</dbReference>
<evidence type="ECO:0000313" key="8">
    <source>
        <dbReference type="EMBL" id="KAK7811037.1"/>
    </source>
</evidence>
<evidence type="ECO:0000256" key="6">
    <source>
        <dbReference type="ARBA" id="ARBA00023128"/>
    </source>
</evidence>
<proteinExistence type="predicted"/>
<evidence type="ECO:0000256" key="1">
    <source>
        <dbReference type="ARBA" id="ARBA00004173"/>
    </source>
</evidence>
<dbReference type="GO" id="GO:0005829">
    <property type="term" value="C:cytosol"/>
    <property type="evidence" value="ECO:0007669"/>
    <property type="project" value="UniProtKB-SubCell"/>
</dbReference>
<dbReference type="EMBL" id="JBBHLL010000182">
    <property type="protein sequence ID" value="KAK7811037.1"/>
    <property type="molecule type" value="Genomic_DNA"/>
</dbReference>
<evidence type="ECO:0000256" key="3">
    <source>
        <dbReference type="ARBA" id="ARBA00004514"/>
    </source>
</evidence>
<dbReference type="AlphaFoldDB" id="A0AAW0I9F3"/>
<accession>A0AAW0I9F3</accession>
<dbReference type="Pfam" id="PF00514">
    <property type="entry name" value="Arm"/>
    <property type="match status" value="1"/>
</dbReference>
<protein>
    <submittedName>
        <fullName evidence="8">Uncharacterized protein</fullName>
    </submittedName>
</protein>
<keyword evidence="9" id="KW-1185">Reference proteome</keyword>
<evidence type="ECO:0000256" key="5">
    <source>
        <dbReference type="ARBA" id="ARBA00022824"/>
    </source>
</evidence>
<keyword evidence="4" id="KW-0963">Cytoplasm</keyword>
<dbReference type="GO" id="GO:0005783">
    <property type="term" value="C:endoplasmic reticulum"/>
    <property type="evidence" value="ECO:0007669"/>
    <property type="project" value="UniProtKB-SubCell"/>
</dbReference>
<dbReference type="PROSITE" id="PS50176">
    <property type="entry name" value="ARM_REPEAT"/>
    <property type="match status" value="1"/>
</dbReference>
<dbReference type="InterPro" id="IPR016024">
    <property type="entry name" value="ARM-type_fold"/>
</dbReference>
<evidence type="ECO:0000256" key="7">
    <source>
        <dbReference type="PROSITE-ProRule" id="PRU00259"/>
    </source>
</evidence>
<keyword evidence="6" id="KW-0496">Mitochondrion</keyword>
<dbReference type="Gene3D" id="1.25.10.10">
    <property type="entry name" value="Leucine-rich Repeat Variant"/>
    <property type="match status" value="1"/>
</dbReference>
<dbReference type="PANTHER" id="PTHR10957">
    <property type="entry name" value="RAP1 GTPASE-GDP DISSOCIATION STIMULATOR 1"/>
    <property type="match status" value="1"/>
</dbReference>
<dbReference type="InterPro" id="IPR040144">
    <property type="entry name" value="RAP1GDS1"/>
</dbReference>
<evidence type="ECO:0000313" key="9">
    <source>
        <dbReference type="Proteomes" id="UP001488838"/>
    </source>
</evidence>
<dbReference type="Proteomes" id="UP001488838">
    <property type="component" value="Unassembled WGS sequence"/>
</dbReference>
<organism evidence="8 9">
    <name type="scientific">Myodes glareolus</name>
    <name type="common">Bank vole</name>
    <name type="synonym">Clethrionomys glareolus</name>
    <dbReference type="NCBI Taxonomy" id="447135"/>
    <lineage>
        <taxon>Eukaryota</taxon>
        <taxon>Metazoa</taxon>
        <taxon>Chordata</taxon>
        <taxon>Craniata</taxon>
        <taxon>Vertebrata</taxon>
        <taxon>Euteleostomi</taxon>
        <taxon>Mammalia</taxon>
        <taxon>Eutheria</taxon>
        <taxon>Euarchontoglires</taxon>
        <taxon>Glires</taxon>
        <taxon>Rodentia</taxon>
        <taxon>Myomorpha</taxon>
        <taxon>Muroidea</taxon>
        <taxon>Cricetidae</taxon>
        <taxon>Arvicolinae</taxon>
        <taxon>Myodes</taxon>
    </lineage>
</organism>
<dbReference type="GO" id="GO:0005085">
    <property type="term" value="F:guanyl-nucleotide exchange factor activity"/>
    <property type="evidence" value="ECO:0007669"/>
    <property type="project" value="InterPro"/>
</dbReference>